<dbReference type="Gene3D" id="1.10.10.10">
    <property type="entry name" value="Winged helix-like DNA-binding domain superfamily/Winged helix DNA-binding domain"/>
    <property type="match status" value="1"/>
</dbReference>
<evidence type="ECO:0000259" key="4">
    <source>
        <dbReference type="PROSITE" id="PS50987"/>
    </source>
</evidence>
<evidence type="ECO:0000313" key="5">
    <source>
        <dbReference type="EMBL" id="MBE1236751.1"/>
    </source>
</evidence>
<dbReference type="InterPro" id="IPR051011">
    <property type="entry name" value="Metal_resp_trans_reg"/>
</dbReference>
<dbReference type="GO" id="GO:0003677">
    <property type="term" value="F:DNA binding"/>
    <property type="evidence" value="ECO:0007669"/>
    <property type="project" value="UniProtKB-KW"/>
</dbReference>
<evidence type="ECO:0000313" key="6">
    <source>
        <dbReference type="Proteomes" id="UP000631034"/>
    </source>
</evidence>
<dbReference type="PANTHER" id="PTHR43132">
    <property type="entry name" value="ARSENICAL RESISTANCE OPERON REPRESSOR ARSR-RELATED"/>
    <property type="match status" value="1"/>
</dbReference>
<dbReference type="CDD" id="cd00090">
    <property type="entry name" value="HTH_ARSR"/>
    <property type="match status" value="1"/>
</dbReference>
<name>A0A8J7CVV4_9PROT</name>
<dbReference type="InterPro" id="IPR011991">
    <property type="entry name" value="ArsR-like_HTH"/>
</dbReference>
<keyword evidence="6" id="KW-1185">Reference proteome</keyword>
<dbReference type="SMART" id="SM00418">
    <property type="entry name" value="HTH_ARSR"/>
    <property type="match status" value="1"/>
</dbReference>
<evidence type="ECO:0000256" key="3">
    <source>
        <dbReference type="ARBA" id="ARBA00023163"/>
    </source>
</evidence>
<sequence>METPAAAKIFEALSSGIRLDLVRLLIRHGPDGLVAGDIARELGIPSSNLSFHLRGLVHAGLLGVEKEGRFLRYRANIPLVLEIVRFLTAECCQSDPGRCQEFRAASGVPGRLFQDPGPDGDPS</sequence>
<keyword evidence="1" id="KW-0805">Transcription regulation</keyword>
<comment type="caution">
    <text evidence="5">The sequence shown here is derived from an EMBL/GenBank/DDBJ whole genome shotgun (WGS) entry which is preliminary data.</text>
</comment>
<dbReference type="PRINTS" id="PR00778">
    <property type="entry name" value="HTHARSR"/>
</dbReference>
<accession>A0A8J7CVV4</accession>
<dbReference type="InterPro" id="IPR001845">
    <property type="entry name" value="HTH_ArsR_DNA-bd_dom"/>
</dbReference>
<gene>
    <name evidence="5" type="ORF">IHV25_03670</name>
</gene>
<dbReference type="RefSeq" id="WP_192533758.1">
    <property type="nucleotide sequence ID" value="NZ_JACZHT010000002.1"/>
</dbReference>
<evidence type="ECO:0000256" key="1">
    <source>
        <dbReference type="ARBA" id="ARBA00023015"/>
    </source>
</evidence>
<reference evidence="5" key="1">
    <citation type="submission" date="2020-10" db="EMBL/GenBank/DDBJ databases">
        <title>Genome sequence of the unusual species of purple photosynthetic bacteria, Phaeovibrio sulfidiphilus DSM 23193, type strain.</title>
        <authorList>
            <person name="Kyndt J.A."/>
            <person name="Meyer T.E."/>
        </authorList>
    </citation>
    <scope>NUCLEOTIDE SEQUENCE</scope>
    <source>
        <strain evidence="5">DSM 23193</strain>
    </source>
</reference>
<protein>
    <submittedName>
        <fullName evidence="5">Helix-turn-helix transcriptional regulator</fullName>
    </submittedName>
</protein>
<dbReference type="Pfam" id="PF12840">
    <property type="entry name" value="HTH_20"/>
    <property type="match status" value="1"/>
</dbReference>
<dbReference type="AlphaFoldDB" id="A0A8J7CVV4"/>
<keyword evidence="2" id="KW-0238">DNA-binding</keyword>
<dbReference type="InterPro" id="IPR036390">
    <property type="entry name" value="WH_DNA-bd_sf"/>
</dbReference>
<dbReference type="InterPro" id="IPR036388">
    <property type="entry name" value="WH-like_DNA-bd_sf"/>
</dbReference>
<dbReference type="SUPFAM" id="SSF46785">
    <property type="entry name" value="Winged helix' DNA-binding domain"/>
    <property type="match status" value="1"/>
</dbReference>
<dbReference type="EMBL" id="JACZHT010000002">
    <property type="protein sequence ID" value="MBE1236751.1"/>
    <property type="molecule type" value="Genomic_DNA"/>
</dbReference>
<organism evidence="5 6">
    <name type="scientific">Phaeovibrio sulfidiphilus</name>
    <dbReference type="NCBI Taxonomy" id="1220600"/>
    <lineage>
        <taxon>Bacteria</taxon>
        <taxon>Pseudomonadati</taxon>
        <taxon>Pseudomonadota</taxon>
        <taxon>Alphaproteobacteria</taxon>
        <taxon>Rhodospirillales</taxon>
        <taxon>Rhodospirillaceae</taxon>
        <taxon>Phaeovibrio</taxon>
    </lineage>
</organism>
<dbReference type="NCBIfam" id="NF033788">
    <property type="entry name" value="HTH_metalloreg"/>
    <property type="match status" value="1"/>
</dbReference>
<dbReference type="Proteomes" id="UP000631034">
    <property type="component" value="Unassembled WGS sequence"/>
</dbReference>
<dbReference type="PANTHER" id="PTHR43132:SF2">
    <property type="entry name" value="ARSENICAL RESISTANCE OPERON REPRESSOR ARSR-RELATED"/>
    <property type="match status" value="1"/>
</dbReference>
<dbReference type="GO" id="GO:0003700">
    <property type="term" value="F:DNA-binding transcription factor activity"/>
    <property type="evidence" value="ECO:0007669"/>
    <property type="project" value="InterPro"/>
</dbReference>
<evidence type="ECO:0000256" key="2">
    <source>
        <dbReference type="ARBA" id="ARBA00023125"/>
    </source>
</evidence>
<feature type="domain" description="HTH arsR-type" evidence="4">
    <location>
        <begin position="1"/>
        <end position="95"/>
    </location>
</feature>
<proteinExistence type="predicted"/>
<dbReference type="PROSITE" id="PS50987">
    <property type="entry name" value="HTH_ARSR_2"/>
    <property type="match status" value="1"/>
</dbReference>
<keyword evidence="3" id="KW-0804">Transcription</keyword>